<dbReference type="Gene3D" id="1.50.10.20">
    <property type="match status" value="1"/>
</dbReference>
<evidence type="ECO:0000313" key="2">
    <source>
        <dbReference type="Proteomes" id="UP000597338"/>
    </source>
</evidence>
<dbReference type="SUPFAM" id="SSF158745">
    <property type="entry name" value="LanC-like"/>
    <property type="match status" value="1"/>
</dbReference>
<dbReference type="RefSeq" id="WP_188752215.1">
    <property type="nucleotide sequence ID" value="NZ_BMIK01000011.1"/>
</dbReference>
<evidence type="ECO:0008006" key="3">
    <source>
        <dbReference type="Google" id="ProtNLM"/>
    </source>
</evidence>
<dbReference type="InterPro" id="IPR007822">
    <property type="entry name" value="LANC-like"/>
</dbReference>
<keyword evidence="2" id="KW-1185">Reference proteome</keyword>
<comment type="caution">
    <text evidence="1">The sequence shown here is derived from an EMBL/GenBank/DDBJ whole genome shotgun (WGS) entry which is preliminary data.</text>
</comment>
<evidence type="ECO:0000313" key="1">
    <source>
        <dbReference type="EMBL" id="GGC36222.1"/>
    </source>
</evidence>
<dbReference type="Pfam" id="PF05147">
    <property type="entry name" value="LANC_like"/>
    <property type="match status" value="1"/>
</dbReference>
<protein>
    <recommendedName>
        <fullName evidence="3">Lanthionine synthetase C-like protein</fullName>
    </recommendedName>
</protein>
<dbReference type="EMBL" id="BMIK01000011">
    <property type="protein sequence ID" value="GGC36222.1"/>
    <property type="molecule type" value="Genomic_DNA"/>
</dbReference>
<sequence length="416" mass="47021">MELPPFEMNNSIPPSLCKPQPHPIYHGLYSDKIKNVLHIIAEGHLANGDLLNNNGLLNGRMGLALFYYYYYEYTQNEKYAEIGGKLVTEAVENIVSSKTINPYLANGLTGILWGLNILYQRGYLADPPMEIFSIETYNYLETVAYRAVALENNDYLFGSLGIIAFLNSEDWDVTGLLAEIMKNKALQKPIRRSKKMLTSLSYKDNLTLAHGEAGFLAVLRQVSKKGKNIEKVRIMIEQVCCKLMTIITTTRRDSLFFPDFFNDSFNYDRRPSSKLAWSTGELSISYNLLDALEYLGENVLASKISEHVKQCASYTTDKNSAQDIFFCQGSIGYTYLFHKLRQKFELNNLSTAIDYWLKTILDYYGDRTSSLDSYRSNFPSTLRFGILNGSSGVGLGLMGIASGEASDKCWDKILLL</sequence>
<name>A0ABQ1M7W3_9SPHI</name>
<organism evidence="1 2">
    <name type="scientific">Parapedobacter defluvii</name>
    <dbReference type="NCBI Taxonomy" id="2045106"/>
    <lineage>
        <taxon>Bacteria</taxon>
        <taxon>Pseudomonadati</taxon>
        <taxon>Bacteroidota</taxon>
        <taxon>Sphingobacteriia</taxon>
        <taxon>Sphingobacteriales</taxon>
        <taxon>Sphingobacteriaceae</taxon>
        <taxon>Parapedobacter</taxon>
    </lineage>
</organism>
<dbReference type="SMART" id="SM01260">
    <property type="entry name" value="LANC_like"/>
    <property type="match status" value="1"/>
</dbReference>
<dbReference type="PRINTS" id="PR01950">
    <property type="entry name" value="LANCSUPER"/>
</dbReference>
<dbReference type="Proteomes" id="UP000597338">
    <property type="component" value="Unassembled WGS sequence"/>
</dbReference>
<accession>A0ABQ1M7W3</accession>
<gene>
    <name evidence="1" type="ORF">GCM10011386_30450</name>
</gene>
<proteinExistence type="predicted"/>
<dbReference type="PRINTS" id="PR01955">
    <property type="entry name" value="LANCFRANKIA"/>
</dbReference>
<reference evidence="2" key="1">
    <citation type="journal article" date="2019" name="Int. J. Syst. Evol. Microbiol.">
        <title>The Global Catalogue of Microorganisms (GCM) 10K type strain sequencing project: providing services to taxonomists for standard genome sequencing and annotation.</title>
        <authorList>
            <consortium name="The Broad Institute Genomics Platform"/>
            <consortium name="The Broad Institute Genome Sequencing Center for Infectious Disease"/>
            <person name="Wu L."/>
            <person name="Ma J."/>
        </authorList>
    </citation>
    <scope>NUCLEOTIDE SEQUENCE [LARGE SCALE GENOMIC DNA]</scope>
    <source>
        <strain evidence="2">CGMCC 1.15342</strain>
    </source>
</reference>